<accession>A0A7V0MYU7</accession>
<dbReference type="PIRSF" id="PIRSF000390">
    <property type="entry name" value="PLP_StrS"/>
    <property type="match status" value="1"/>
</dbReference>
<comment type="caution">
    <text evidence="5">The sequence shown here is derived from an EMBL/GenBank/DDBJ whole genome shotgun (WGS) entry which is preliminary data.</text>
</comment>
<dbReference type="InterPro" id="IPR015421">
    <property type="entry name" value="PyrdxlP-dep_Trfase_major"/>
</dbReference>
<dbReference type="PANTHER" id="PTHR30244:SF34">
    <property type="entry name" value="DTDP-4-AMINO-4,6-DIDEOXYGALACTOSE TRANSAMINASE"/>
    <property type="match status" value="1"/>
</dbReference>
<sequence>MICQKWQHNLKEGNVKGKLALEGGTPVRERPLPEGWPGGWLIGEEEKKEVLEVLESRSLFRHYGPNLLRKVDKLEKEYAEYMGAKYALAVSSGTAALIVALAGLGIGPGDEVILPAYNFIASVGAIIAVKAVPVFCEIDDTLTMDPEDLEKRITPYTKAIMPIHMRGIACDMDRIIPVAKKHNLPIVEDYSQANGASYKGKKIGTFGDVGAASLQYHKVITTGDGGILVTDDNLLYERCVRFHDQGAMRMDEIDGMNPDKLIIGQNFRMNELTAAVGIAQLHKIDRIMEAMRNSKRRIKKEISGIKGITFRRVPDEEGDTGATLIFYLPSEEIAKKFHQALNAENITASLAYYSGQHVYAHFEQIREKKLLSRIKCPWECPYYKGEAKSLEKGMFPKTDSLLKRAIHIDMVPIFTRQDEQDIIEGIHKVARALL</sequence>
<evidence type="ECO:0000256" key="4">
    <source>
        <dbReference type="SAM" id="Phobius"/>
    </source>
</evidence>
<dbReference type="PANTHER" id="PTHR30244">
    <property type="entry name" value="TRANSAMINASE"/>
    <property type="match status" value="1"/>
</dbReference>
<feature type="modified residue" description="N6-(pyridoxal phosphate)lysine" evidence="2">
    <location>
        <position position="218"/>
    </location>
</feature>
<dbReference type="Gene3D" id="3.40.640.10">
    <property type="entry name" value="Type I PLP-dependent aspartate aminotransferase-like (Major domain)"/>
    <property type="match status" value="1"/>
</dbReference>
<dbReference type="AlphaFoldDB" id="A0A7V0MYU7"/>
<feature type="transmembrane region" description="Helical" evidence="4">
    <location>
        <begin position="112"/>
        <end position="136"/>
    </location>
</feature>
<keyword evidence="4" id="KW-0472">Membrane</keyword>
<comment type="similarity">
    <text evidence="3">Belongs to the DegT/DnrJ/EryC1 family.</text>
</comment>
<reference evidence="5" key="1">
    <citation type="journal article" date="2020" name="mSystems">
        <title>Genome- and Community-Level Interaction Insights into Carbon Utilization and Element Cycling Functions of Hydrothermarchaeota in Hydrothermal Sediment.</title>
        <authorList>
            <person name="Zhou Z."/>
            <person name="Liu Y."/>
            <person name="Xu W."/>
            <person name="Pan J."/>
            <person name="Luo Z.H."/>
            <person name="Li M."/>
        </authorList>
    </citation>
    <scope>NUCLEOTIDE SEQUENCE [LARGE SCALE GENOMIC DNA]</scope>
    <source>
        <strain evidence="5">HyVt-219</strain>
    </source>
</reference>
<protein>
    <submittedName>
        <fullName evidence="5">DegT/DnrJ/EryC1/StrS family aminotransferase</fullName>
    </submittedName>
</protein>
<evidence type="ECO:0000256" key="1">
    <source>
        <dbReference type="PIRSR" id="PIRSR000390-1"/>
    </source>
</evidence>
<organism evidence="5">
    <name type="scientific">Aerophobetes bacterium</name>
    <dbReference type="NCBI Taxonomy" id="2030807"/>
    <lineage>
        <taxon>Bacteria</taxon>
        <taxon>Candidatus Aerophobota</taxon>
    </lineage>
</organism>
<dbReference type="GO" id="GO:0008483">
    <property type="term" value="F:transaminase activity"/>
    <property type="evidence" value="ECO:0007669"/>
    <property type="project" value="UniProtKB-KW"/>
</dbReference>
<dbReference type="InterPro" id="IPR015424">
    <property type="entry name" value="PyrdxlP-dep_Trfase"/>
</dbReference>
<gene>
    <name evidence="5" type="ORF">ENG47_02095</name>
</gene>
<dbReference type="SUPFAM" id="SSF53383">
    <property type="entry name" value="PLP-dependent transferases"/>
    <property type="match status" value="1"/>
</dbReference>
<keyword evidence="5" id="KW-0032">Aminotransferase</keyword>
<evidence type="ECO:0000256" key="3">
    <source>
        <dbReference type="RuleBase" id="RU004508"/>
    </source>
</evidence>
<name>A0A7V0MYU7_UNCAE</name>
<dbReference type="Gene3D" id="3.90.1150.10">
    <property type="entry name" value="Aspartate Aminotransferase, domain 1"/>
    <property type="match status" value="1"/>
</dbReference>
<dbReference type="Proteomes" id="UP000885660">
    <property type="component" value="Unassembled WGS sequence"/>
</dbReference>
<proteinExistence type="inferred from homology"/>
<keyword evidence="4" id="KW-0812">Transmembrane</keyword>
<dbReference type="CDD" id="cd00616">
    <property type="entry name" value="AHBA_syn"/>
    <property type="match status" value="1"/>
</dbReference>
<dbReference type="EMBL" id="DRBC01000118">
    <property type="protein sequence ID" value="HDN84534.1"/>
    <property type="molecule type" value="Genomic_DNA"/>
</dbReference>
<evidence type="ECO:0000256" key="2">
    <source>
        <dbReference type="PIRSR" id="PIRSR000390-2"/>
    </source>
</evidence>
<keyword evidence="4" id="KW-1133">Transmembrane helix</keyword>
<dbReference type="GO" id="GO:0030170">
    <property type="term" value="F:pyridoxal phosphate binding"/>
    <property type="evidence" value="ECO:0007669"/>
    <property type="project" value="TreeGrafter"/>
</dbReference>
<keyword evidence="2 3" id="KW-0663">Pyridoxal phosphate</keyword>
<dbReference type="GO" id="GO:0000271">
    <property type="term" value="P:polysaccharide biosynthetic process"/>
    <property type="evidence" value="ECO:0007669"/>
    <property type="project" value="TreeGrafter"/>
</dbReference>
<feature type="active site" description="Proton acceptor" evidence="1">
    <location>
        <position position="218"/>
    </location>
</feature>
<dbReference type="Pfam" id="PF01041">
    <property type="entry name" value="DegT_DnrJ_EryC1"/>
    <property type="match status" value="1"/>
</dbReference>
<dbReference type="InterPro" id="IPR000653">
    <property type="entry name" value="DegT/StrS_aminotransferase"/>
</dbReference>
<keyword evidence="5" id="KW-0808">Transferase</keyword>
<evidence type="ECO:0000313" key="5">
    <source>
        <dbReference type="EMBL" id="HDN84534.1"/>
    </source>
</evidence>
<dbReference type="InterPro" id="IPR015422">
    <property type="entry name" value="PyrdxlP-dep_Trfase_small"/>
</dbReference>
<feature type="transmembrane region" description="Helical" evidence="4">
    <location>
        <begin position="86"/>
        <end position="106"/>
    </location>
</feature>